<proteinExistence type="predicted"/>
<gene>
    <name evidence="1" type="ORF">B7701_00495</name>
</gene>
<organism evidence="1 2">
    <name type="scientific">Streptococcus mitis</name>
    <dbReference type="NCBI Taxonomy" id="28037"/>
    <lineage>
        <taxon>Bacteria</taxon>
        <taxon>Bacillati</taxon>
        <taxon>Bacillota</taxon>
        <taxon>Bacilli</taxon>
        <taxon>Lactobacillales</taxon>
        <taxon>Streptococcaceae</taxon>
        <taxon>Streptococcus</taxon>
        <taxon>Streptococcus mitis group</taxon>
    </lineage>
</organism>
<reference evidence="1 2" key="1">
    <citation type="journal article" date="2016" name="Eur. J. Clin. Microbiol. Infect. Dis.">
        <title>Whole genome sequencing as a tool for phylogenetic analysis of clinical strains of Mitis group streptococci.</title>
        <authorList>
            <person name="Rasmussen L.H."/>
            <person name="Dargis R."/>
            <person name="Hojholt K."/>
            <person name="Christensen J.J."/>
            <person name="Skovgaard O."/>
            <person name="Justesen U.S."/>
            <person name="Rosenvinge F.S."/>
            <person name="Moser C."/>
            <person name="Lukjancenko O."/>
            <person name="Rasmussen S."/>
            <person name="Nielsen X.C."/>
        </authorList>
    </citation>
    <scope>NUCLEOTIDE SEQUENCE [LARGE SCALE GENOMIC DNA]</scope>
    <source>
        <strain evidence="1 2">RH_50738_11</strain>
    </source>
</reference>
<sequence>MFFENRDDIHIFERIVSQLKNHTILPSSNLVRNDESYFTFSPFQDTEQFFIKKSLNSGIKKQFCVRYINKLDLTNPLCLNSQLTITIQNYNRINQVSEMEKIIKIISKIINKSLIIEVPVSIKEYFHNFNGSIRYTSDVKKASLPDVEGEHYYLRLYTDYYDEKIVVGNFLLVDFNKETNISQLDSIFFQERIGMIQENVEYIFQRKKYHYCYQLLKSKQLEEINIHRLLNDFITISTLFENNILPTAKGIGSELSRKIKDLFIYSKYYCNLSSDELIYFYNEFLKYFKIAKHSERLFSDKINKIKVGLKNNINSIKNMNSLDWEYYHNTYGIPKEYFGIMDQISITDYNFRRA</sequence>
<dbReference type="EMBL" id="NCVE01000003">
    <property type="protein sequence ID" value="ORO91293.1"/>
    <property type="molecule type" value="Genomic_DNA"/>
</dbReference>
<dbReference type="Proteomes" id="UP000193441">
    <property type="component" value="Unassembled WGS sequence"/>
</dbReference>
<protein>
    <submittedName>
        <fullName evidence="1">Uncharacterized protein</fullName>
    </submittedName>
</protein>
<dbReference type="RefSeq" id="WP_084925393.1">
    <property type="nucleotide sequence ID" value="NZ_NCVE01000003.1"/>
</dbReference>
<comment type="caution">
    <text evidence="1">The sequence shown here is derived from an EMBL/GenBank/DDBJ whole genome shotgun (WGS) entry which is preliminary data.</text>
</comment>
<evidence type="ECO:0000313" key="1">
    <source>
        <dbReference type="EMBL" id="ORO91293.1"/>
    </source>
</evidence>
<accession>A0AAX0NBP9</accession>
<evidence type="ECO:0000313" key="2">
    <source>
        <dbReference type="Proteomes" id="UP000193441"/>
    </source>
</evidence>
<name>A0AAX0NBP9_STRMT</name>
<dbReference type="AlphaFoldDB" id="A0AAX0NBP9"/>